<evidence type="ECO:0000256" key="1">
    <source>
        <dbReference type="ARBA" id="ARBA00004128"/>
    </source>
</evidence>
<evidence type="ECO:0000256" key="5">
    <source>
        <dbReference type="ARBA" id="ARBA00023136"/>
    </source>
</evidence>
<dbReference type="Gene3D" id="3.20.100.30">
    <property type="entry name" value="VTC, catalytic tunnel domain"/>
    <property type="match status" value="1"/>
</dbReference>
<evidence type="ECO:0000259" key="9">
    <source>
        <dbReference type="PROSITE" id="PS51382"/>
    </source>
</evidence>
<dbReference type="Pfam" id="PF09359">
    <property type="entry name" value="VTC"/>
    <property type="match status" value="1"/>
</dbReference>
<dbReference type="PROSITE" id="PS51382">
    <property type="entry name" value="SPX"/>
    <property type="match status" value="1"/>
</dbReference>
<reference evidence="10" key="1">
    <citation type="journal article" date="2014" name="Genome Announc.">
        <title>De novo whole-genome sequence and genome annotation of Lichtheimia ramosa.</title>
        <authorList>
            <person name="Linde J."/>
            <person name="Schwartze V."/>
            <person name="Binder U."/>
            <person name="Lass-Florl C."/>
            <person name="Voigt K."/>
            <person name="Horn F."/>
        </authorList>
    </citation>
    <scope>NUCLEOTIDE SEQUENCE</scope>
    <source>
        <strain evidence="10">JMRC FSU:6197</strain>
    </source>
</reference>
<feature type="region of interest" description="Disordered" evidence="7">
    <location>
        <begin position="504"/>
        <end position="569"/>
    </location>
</feature>
<dbReference type="GO" id="GO:0033254">
    <property type="term" value="C:vacuolar transporter chaperone complex"/>
    <property type="evidence" value="ECO:0007669"/>
    <property type="project" value="TreeGrafter"/>
</dbReference>
<gene>
    <name evidence="10" type="ORF">LRAMOSA03327</name>
</gene>
<dbReference type="OrthoDB" id="6493944at2759"/>
<dbReference type="AlphaFoldDB" id="A0A077WVP5"/>
<evidence type="ECO:0000256" key="2">
    <source>
        <dbReference type="ARBA" id="ARBA00022554"/>
    </source>
</evidence>
<keyword evidence="3 8" id="KW-0812">Transmembrane</keyword>
<feature type="transmembrane region" description="Helical" evidence="8">
    <location>
        <begin position="690"/>
        <end position="707"/>
    </location>
</feature>
<keyword evidence="6" id="KW-0175">Coiled coil</keyword>
<keyword evidence="5 8" id="KW-0472">Membrane</keyword>
<evidence type="ECO:0000256" key="8">
    <source>
        <dbReference type="SAM" id="Phobius"/>
    </source>
</evidence>
<dbReference type="GO" id="GO:0006799">
    <property type="term" value="P:polyphosphate biosynthetic process"/>
    <property type="evidence" value="ECO:0007669"/>
    <property type="project" value="UniProtKB-ARBA"/>
</dbReference>
<dbReference type="EMBL" id="LK023346">
    <property type="protein sequence ID" value="CDS11063.1"/>
    <property type="molecule type" value="Genomic_DNA"/>
</dbReference>
<feature type="domain" description="SPX" evidence="9">
    <location>
        <begin position="1"/>
        <end position="137"/>
    </location>
</feature>
<dbReference type="GO" id="GO:0000329">
    <property type="term" value="C:fungal-type vacuole membrane"/>
    <property type="evidence" value="ECO:0007669"/>
    <property type="project" value="TreeGrafter"/>
</dbReference>
<dbReference type="PANTHER" id="PTHR46140">
    <property type="entry name" value="VACUOLAR TRANSPORTER CHAPERONE 1-RELATED"/>
    <property type="match status" value="1"/>
</dbReference>
<evidence type="ECO:0000256" key="7">
    <source>
        <dbReference type="SAM" id="MobiDB-lite"/>
    </source>
</evidence>
<dbReference type="Pfam" id="PF02656">
    <property type="entry name" value="DUF202"/>
    <property type="match status" value="1"/>
</dbReference>
<feature type="compositionally biased region" description="Polar residues" evidence="7">
    <location>
        <begin position="519"/>
        <end position="536"/>
    </location>
</feature>
<feature type="transmembrane region" description="Helical" evidence="8">
    <location>
        <begin position="652"/>
        <end position="670"/>
    </location>
</feature>
<evidence type="ECO:0000256" key="3">
    <source>
        <dbReference type="ARBA" id="ARBA00022692"/>
    </source>
</evidence>
<feature type="region of interest" description="Disordered" evidence="7">
    <location>
        <begin position="169"/>
        <end position="188"/>
    </location>
</feature>
<dbReference type="PANTHER" id="PTHR46140:SF2">
    <property type="entry name" value="VACUOLAR TRANSPORTER CHAPERONE 3 COMPLEX SUBUNIT 3-RELATED"/>
    <property type="match status" value="1"/>
</dbReference>
<sequence length="719" mass="83261">MKFGSKLKDAICPEWREYYIDYDGLKKRLRKAEKDRPFTEKDETEFVEDLDSNLEKIYAFHQQKLEEITSRIDSWAQVLGSQPPSSEMGRIQENINQIADDVNRLAHYSRLNYTGFLKIIKKHDRHTNYILRPMFMVRLNQCPFWKQDDDPLLIKLSELFAQARHGGGKETSYVRRPSKPNLDEDLNVDRPSQKRRTVIKRFFVHTDNIMELKTAVLRHLPVLVYRDQRGSQEDIDPPISSLYLDTSGLDLYNGRVETAEGSQIVRLRWYGSVNDKNTLINLERRTWNEAYGEQKEQLTMKEKYIDGFLKGDTTFIQKSVAKMKNNLGKSEQDVEQFETLAKDLQEHIMDQHLQPVLRTYYRRTAFQIPGDNRVRMALDTDLCFIREDSQLFQDDPTVRRPDGCWHRPDVDTEFPFRELQDKEINRYPYATFEIKLELPPGTPEPEWIIDLEESGMLEEAENFNKFVHGVAMLFDTRVALLPYWLAQIEDEELLQHELDKRSAQEYEQDKKGKRKASIRDSSPSSAPAPTERTSLLGSHRGGSYMGTATTSTADTSATTQEQEEQEDWTNKVSRIWQDLFQRESQKKRPPPVVLPPGVKVPKKVVSPLRVEPKVFFANERTYFAWMSLGSLMATFSIALFNAGDAVGKVSGIVYTLVSLTTLIYGMGVYYRRRELIRAKAPGPYDDTTGPTLICLALLFAVGLNAYLKFTTRSPTLLYF</sequence>
<feature type="compositionally biased region" description="Low complexity" evidence="7">
    <location>
        <begin position="547"/>
        <end position="560"/>
    </location>
</feature>
<protein>
    <recommendedName>
        <fullName evidence="9">SPX domain-containing protein</fullName>
    </recommendedName>
</protein>
<feature type="transmembrane region" description="Helical" evidence="8">
    <location>
        <begin position="622"/>
        <end position="640"/>
    </location>
</feature>
<feature type="coiled-coil region" evidence="6">
    <location>
        <begin position="320"/>
        <end position="347"/>
    </location>
</feature>
<evidence type="ECO:0000256" key="6">
    <source>
        <dbReference type="SAM" id="Coils"/>
    </source>
</evidence>
<keyword evidence="2" id="KW-0926">Vacuole</keyword>
<dbReference type="InterPro" id="IPR004331">
    <property type="entry name" value="SPX_dom"/>
</dbReference>
<dbReference type="InterPro" id="IPR003807">
    <property type="entry name" value="DUF202"/>
</dbReference>
<dbReference type="Pfam" id="PF03105">
    <property type="entry name" value="SPX"/>
    <property type="match status" value="1"/>
</dbReference>
<dbReference type="InterPro" id="IPR051572">
    <property type="entry name" value="VTC_Complex_Subunit"/>
</dbReference>
<dbReference type="CDD" id="cd14480">
    <property type="entry name" value="SPX_VTC2_like"/>
    <property type="match status" value="1"/>
</dbReference>
<name>A0A077WVP5_9FUNG</name>
<dbReference type="InterPro" id="IPR042267">
    <property type="entry name" value="VTC_sf"/>
</dbReference>
<evidence type="ECO:0000256" key="4">
    <source>
        <dbReference type="ARBA" id="ARBA00022989"/>
    </source>
</evidence>
<keyword evidence="4 8" id="KW-1133">Transmembrane helix</keyword>
<dbReference type="InterPro" id="IPR018966">
    <property type="entry name" value="VTC_domain"/>
</dbReference>
<evidence type="ECO:0000313" key="10">
    <source>
        <dbReference type="EMBL" id="CDS11063.1"/>
    </source>
</evidence>
<accession>A0A077WVP5</accession>
<organism evidence="10">
    <name type="scientific">Lichtheimia ramosa</name>
    <dbReference type="NCBI Taxonomy" id="688394"/>
    <lineage>
        <taxon>Eukaryota</taxon>
        <taxon>Fungi</taxon>
        <taxon>Fungi incertae sedis</taxon>
        <taxon>Mucoromycota</taxon>
        <taxon>Mucoromycotina</taxon>
        <taxon>Mucoromycetes</taxon>
        <taxon>Mucorales</taxon>
        <taxon>Lichtheimiaceae</taxon>
        <taxon>Lichtheimia</taxon>
    </lineage>
</organism>
<comment type="subcellular location">
    <subcellularLocation>
        <location evidence="1">Vacuole membrane</location>
        <topology evidence="1">Multi-pass membrane protein</topology>
    </subcellularLocation>
</comment>
<proteinExistence type="predicted"/>